<evidence type="ECO:0000259" key="7">
    <source>
        <dbReference type="Pfam" id="PF20684"/>
    </source>
</evidence>
<evidence type="ECO:0000256" key="1">
    <source>
        <dbReference type="ARBA" id="ARBA00004141"/>
    </source>
</evidence>
<keyword evidence="4 6" id="KW-0472">Membrane</keyword>
<keyword evidence="3 6" id="KW-1133">Transmembrane helix</keyword>
<name>A0A9P4IUF9_9PEZI</name>
<comment type="subcellular location">
    <subcellularLocation>
        <location evidence="1">Membrane</location>
        <topology evidence="1">Multi-pass membrane protein</topology>
    </subcellularLocation>
</comment>
<dbReference type="EMBL" id="ML996090">
    <property type="protein sequence ID" value="KAF2150187.1"/>
    <property type="molecule type" value="Genomic_DNA"/>
</dbReference>
<dbReference type="OrthoDB" id="5329176at2759"/>
<keyword evidence="2 6" id="KW-0812">Transmembrane</keyword>
<comment type="similarity">
    <text evidence="5">Belongs to the SAT4 family.</text>
</comment>
<evidence type="ECO:0000256" key="4">
    <source>
        <dbReference type="ARBA" id="ARBA00023136"/>
    </source>
</evidence>
<dbReference type="Proteomes" id="UP000799439">
    <property type="component" value="Unassembled WGS sequence"/>
</dbReference>
<sequence>MLRFECVFSICVLTWHYHRCFMLLLPLPILRSLHVPLRVKIGLAVTFLAGSLGLIASVARTIVFFKHDVVSDGTWTSPIFLIWTLVEPCCYNIVASLLCLKPLLSTFVSKCAEVFKRNKPAQRLREFFSSRRIFRSSRSKDLPDQKEYRPPVIRLRPYPAKFDDRYERQDDGEALVGREGFRIYV</sequence>
<reference evidence="8" key="1">
    <citation type="journal article" date="2020" name="Stud. Mycol.">
        <title>101 Dothideomycetes genomes: a test case for predicting lifestyles and emergence of pathogens.</title>
        <authorList>
            <person name="Haridas S."/>
            <person name="Albert R."/>
            <person name="Binder M."/>
            <person name="Bloem J."/>
            <person name="Labutti K."/>
            <person name="Salamov A."/>
            <person name="Andreopoulos B."/>
            <person name="Baker S."/>
            <person name="Barry K."/>
            <person name="Bills G."/>
            <person name="Bluhm B."/>
            <person name="Cannon C."/>
            <person name="Castanera R."/>
            <person name="Culley D."/>
            <person name="Daum C."/>
            <person name="Ezra D."/>
            <person name="Gonzalez J."/>
            <person name="Henrissat B."/>
            <person name="Kuo A."/>
            <person name="Liang C."/>
            <person name="Lipzen A."/>
            <person name="Lutzoni F."/>
            <person name="Magnuson J."/>
            <person name="Mondo S."/>
            <person name="Nolan M."/>
            <person name="Ohm R."/>
            <person name="Pangilinan J."/>
            <person name="Park H.-J."/>
            <person name="Ramirez L."/>
            <person name="Alfaro M."/>
            <person name="Sun H."/>
            <person name="Tritt A."/>
            <person name="Yoshinaga Y."/>
            <person name="Zwiers L.-H."/>
            <person name="Turgeon B."/>
            <person name="Goodwin S."/>
            <person name="Spatafora J."/>
            <person name="Crous P."/>
            <person name="Grigoriev I."/>
        </authorList>
    </citation>
    <scope>NUCLEOTIDE SEQUENCE</scope>
    <source>
        <strain evidence="8">CBS 260.36</strain>
    </source>
</reference>
<keyword evidence="9" id="KW-1185">Reference proteome</keyword>
<dbReference type="Pfam" id="PF20684">
    <property type="entry name" value="Fung_rhodopsin"/>
    <property type="match status" value="1"/>
</dbReference>
<dbReference type="InterPro" id="IPR052337">
    <property type="entry name" value="SAT4-like"/>
</dbReference>
<dbReference type="PANTHER" id="PTHR33048:SF156">
    <property type="entry name" value="INTEGRAL MEMBRANE PROTEIN"/>
    <property type="match status" value="1"/>
</dbReference>
<gene>
    <name evidence="8" type="ORF">K461DRAFT_40943</name>
</gene>
<protein>
    <recommendedName>
        <fullName evidence="7">Rhodopsin domain-containing protein</fullName>
    </recommendedName>
</protein>
<evidence type="ECO:0000313" key="8">
    <source>
        <dbReference type="EMBL" id="KAF2150187.1"/>
    </source>
</evidence>
<dbReference type="GO" id="GO:0016020">
    <property type="term" value="C:membrane"/>
    <property type="evidence" value="ECO:0007669"/>
    <property type="project" value="UniProtKB-SubCell"/>
</dbReference>
<feature type="transmembrane region" description="Helical" evidence="6">
    <location>
        <begin position="41"/>
        <end position="59"/>
    </location>
</feature>
<evidence type="ECO:0000256" key="6">
    <source>
        <dbReference type="SAM" id="Phobius"/>
    </source>
</evidence>
<proteinExistence type="inferred from homology"/>
<feature type="transmembrane region" description="Helical" evidence="6">
    <location>
        <begin position="6"/>
        <end position="29"/>
    </location>
</feature>
<dbReference type="InterPro" id="IPR049326">
    <property type="entry name" value="Rhodopsin_dom_fungi"/>
</dbReference>
<evidence type="ECO:0000313" key="9">
    <source>
        <dbReference type="Proteomes" id="UP000799439"/>
    </source>
</evidence>
<evidence type="ECO:0000256" key="2">
    <source>
        <dbReference type="ARBA" id="ARBA00022692"/>
    </source>
</evidence>
<evidence type="ECO:0000256" key="3">
    <source>
        <dbReference type="ARBA" id="ARBA00022989"/>
    </source>
</evidence>
<feature type="transmembrane region" description="Helical" evidence="6">
    <location>
        <begin position="79"/>
        <end position="100"/>
    </location>
</feature>
<comment type="caution">
    <text evidence="8">The sequence shown here is derived from an EMBL/GenBank/DDBJ whole genome shotgun (WGS) entry which is preliminary data.</text>
</comment>
<dbReference type="PANTHER" id="PTHR33048">
    <property type="entry name" value="PTH11-LIKE INTEGRAL MEMBRANE PROTEIN (AFU_ORTHOLOGUE AFUA_5G11245)"/>
    <property type="match status" value="1"/>
</dbReference>
<organism evidence="8 9">
    <name type="scientific">Myriangium duriaei CBS 260.36</name>
    <dbReference type="NCBI Taxonomy" id="1168546"/>
    <lineage>
        <taxon>Eukaryota</taxon>
        <taxon>Fungi</taxon>
        <taxon>Dikarya</taxon>
        <taxon>Ascomycota</taxon>
        <taxon>Pezizomycotina</taxon>
        <taxon>Dothideomycetes</taxon>
        <taxon>Dothideomycetidae</taxon>
        <taxon>Myriangiales</taxon>
        <taxon>Myriangiaceae</taxon>
        <taxon>Myriangium</taxon>
    </lineage>
</organism>
<accession>A0A9P4IUF9</accession>
<evidence type="ECO:0000256" key="5">
    <source>
        <dbReference type="ARBA" id="ARBA00038359"/>
    </source>
</evidence>
<dbReference type="AlphaFoldDB" id="A0A9P4IUF9"/>
<feature type="domain" description="Rhodopsin" evidence="7">
    <location>
        <begin position="21"/>
        <end position="105"/>
    </location>
</feature>